<protein>
    <submittedName>
        <fullName evidence="2">Uncharacterized protein</fullName>
    </submittedName>
</protein>
<dbReference type="Proteomes" id="UP001516023">
    <property type="component" value="Unassembled WGS sequence"/>
</dbReference>
<name>A0ABD3QLU1_9STRA</name>
<dbReference type="EMBL" id="JABMIG020000027">
    <property type="protein sequence ID" value="KAL3801384.1"/>
    <property type="molecule type" value="Genomic_DNA"/>
</dbReference>
<organism evidence="2 3">
    <name type="scientific">Cyclotella cryptica</name>
    <dbReference type="NCBI Taxonomy" id="29204"/>
    <lineage>
        <taxon>Eukaryota</taxon>
        <taxon>Sar</taxon>
        <taxon>Stramenopiles</taxon>
        <taxon>Ochrophyta</taxon>
        <taxon>Bacillariophyta</taxon>
        <taxon>Coscinodiscophyceae</taxon>
        <taxon>Thalassiosirophycidae</taxon>
        <taxon>Stephanodiscales</taxon>
        <taxon>Stephanodiscaceae</taxon>
        <taxon>Cyclotella</taxon>
    </lineage>
</organism>
<feature type="chain" id="PRO_5044765473" evidence="1">
    <location>
        <begin position="23"/>
        <end position="186"/>
    </location>
</feature>
<evidence type="ECO:0000313" key="2">
    <source>
        <dbReference type="EMBL" id="KAL3801384.1"/>
    </source>
</evidence>
<sequence>MAPPLLLATILLLTSPIVSIEAAQSVITTMCTVCIDGPADTTASSLTADTDDQRCKSYTTPLNQCYNAQTLFPGDESWSAYDIYDSISMMNMKRTFYKSDDGTCSNTLSLKEMLESAEGAAAGDVASGTYDHYITQLDGNDDYFILPFDQCVGPFGPPRPWGKFTLVQEDELSLDMGGVQDVQLAE</sequence>
<evidence type="ECO:0000313" key="3">
    <source>
        <dbReference type="Proteomes" id="UP001516023"/>
    </source>
</evidence>
<keyword evidence="1" id="KW-0732">Signal</keyword>
<keyword evidence="3" id="KW-1185">Reference proteome</keyword>
<accession>A0ABD3QLU1</accession>
<comment type="caution">
    <text evidence="2">The sequence shown here is derived from an EMBL/GenBank/DDBJ whole genome shotgun (WGS) entry which is preliminary data.</text>
</comment>
<evidence type="ECO:0000256" key="1">
    <source>
        <dbReference type="SAM" id="SignalP"/>
    </source>
</evidence>
<dbReference type="AlphaFoldDB" id="A0ABD3QLU1"/>
<feature type="signal peptide" evidence="1">
    <location>
        <begin position="1"/>
        <end position="22"/>
    </location>
</feature>
<gene>
    <name evidence="2" type="ORF">HJC23_006994</name>
</gene>
<reference evidence="2 3" key="1">
    <citation type="journal article" date="2020" name="G3 (Bethesda)">
        <title>Improved Reference Genome for Cyclotella cryptica CCMP332, a Model for Cell Wall Morphogenesis, Salinity Adaptation, and Lipid Production in Diatoms (Bacillariophyta).</title>
        <authorList>
            <person name="Roberts W.R."/>
            <person name="Downey K.M."/>
            <person name="Ruck E.C."/>
            <person name="Traller J.C."/>
            <person name="Alverson A.J."/>
        </authorList>
    </citation>
    <scope>NUCLEOTIDE SEQUENCE [LARGE SCALE GENOMIC DNA]</scope>
    <source>
        <strain evidence="2 3">CCMP332</strain>
    </source>
</reference>
<proteinExistence type="predicted"/>